<gene>
    <name evidence="2" type="primary">LOC108677710</name>
</gene>
<organism evidence="1 2">
    <name type="scientific">Hyalella azteca</name>
    <name type="common">Amphipod</name>
    <dbReference type="NCBI Taxonomy" id="294128"/>
    <lineage>
        <taxon>Eukaryota</taxon>
        <taxon>Metazoa</taxon>
        <taxon>Ecdysozoa</taxon>
        <taxon>Arthropoda</taxon>
        <taxon>Crustacea</taxon>
        <taxon>Multicrustacea</taxon>
        <taxon>Malacostraca</taxon>
        <taxon>Eumalacostraca</taxon>
        <taxon>Peracarida</taxon>
        <taxon>Amphipoda</taxon>
        <taxon>Senticaudata</taxon>
        <taxon>Talitrida</taxon>
        <taxon>Talitroidea</taxon>
        <taxon>Hyalellidae</taxon>
        <taxon>Hyalella</taxon>
    </lineage>
</organism>
<sequence length="378" mass="44459">MHFAGFYEITDKEILESDIYKKLLSWALGEEPPPDLIIIGYGTWMMLLEFLRNDFRPPLTLLHNQWDIHAAVLRMLLNLKDTTRVLFLSQNMQKPHAYKEKEPAPFEKRSRMPWIHFSNLGWLNLREKLTTFHAPYAGGNKSDFWRAVFARRSNAFSFLPKSISFRDRFRILMDELPSVSKESHRSQHESSSDLEGHSGIWFWDSTQPVAFASLRDCDTLFHHDPMSSYIIPYAYNIDPKTTHPYTYGLLSKLDFPPEKLFQLRNRRSEEVHSPTANVTKEIRPNDEPYTNTFFRKMKTLPKNVFVKHSESSFEPGNLYLDQLDDYYDKFATAYAFQDLYCRNPMHAGYLVKQVEALQILNMICNQFMDIDSSFCCRN</sequence>
<protein>
    <submittedName>
        <fullName evidence="2">Uncharacterized protein LOC108677710</fullName>
    </submittedName>
</protein>
<dbReference type="KEGG" id="hazt:108677710"/>
<dbReference type="Proteomes" id="UP000694843">
    <property type="component" value="Unplaced"/>
</dbReference>
<keyword evidence="1" id="KW-1185">Reference proteome</keyword>
<dbReference type="RefSeq" id="XP_018021466.1">
    <property type="nucleotide sequence ID" value="XM_018165977.2"/>
</dbReference>
<name>A0A8B7P8H8_HYAAZ</name>
<dbReference type="GeneID" id="108677710"/>
<evidence type="ECO:0000313" key="2">
    <source>
        <dbReference type="RefSeq" id="XP_018021466.1"/>
    </source>
</evidence>
<proteinExistence type="predicted"/>
<reference evidence="2" key="1">
    <citation type="submission" date="2025-08" db="UniProtKB">
        <authorList>
            <consortium name="RefSeq"/>
        </authorList>
    </citation>
    <scope>IDENTIFICATION</scope>
    <source>
        <tissue evidence="2">Whole organism</tissue>
    </source>
</reference>
<dbReference type="AlphaFoldDB" id="A0A8B7P8H8"/>
<evidence type="ECO:0000313" key="1">
    <source>
        <dbReference type="Proteomes" id="UP000694843"/>
    </source>
</evidence>
<dbReference type="OrthoDB" id="6376360at2759"/>
<accession>A0A8B7P8H8</accession>